<gene>
    <name evidence="2" type="ORF">RND71_031210</name>
</gene>
<proteinExistence type="predicted"/>
<dbReference type="Proteomes" id="UP001291623">
    <property type="component" value="Unassembled WGS sequence"/>
</dbReference>
<comment type="caution">
    <text evidence="2">The sequence shown here is derived from an EMBL/GenBank/DDBJ whole genome shotgun (WGS) entry which is preliminary data.</text>
</comment>
<protein>
    <submittedName>
        <fullName evidence="2">Uncharacterized protein</fullName>
    </submittedName>
</protein>
<keyword evidence="1" id="KW-0812">Transmembrane</keyword>
<sequence length="507" mass="57866">MSPLKHYVPLPNNLKLVPNLFTISMIKSFLIVICLVSSISLISFTPHFSNSNAVTNKLGNIKVTSKESIVEEEEETNTSHILFGIGGSAKTWKNRSRYFGLWWRPNVMRGFVWLDEKPHENEPWTETSPHYRVSQDTSKFKYTCWFGDRLAVRIARIVKESFELGLTNVRWFVIGDDDTVFFTENLVAVLGKYDHNQMYYIGGNSENVEVNAVCSYNMAYGGGGIAISYPLAAELVKILDSCINRYHYLFASDQRIASCVAEIGVPLTKELGFHQMDMQGSPRGLLAAHPVAPLVSLHHLDMYIVHPLIPSMTQFDSIKKLIEPYKKDPSRTMQHTLCYDLNRNWSLSVSWGYSVQLYPWIMNAKELGLPMQTFKSIYGSEEPFTFNTRPNYVEPCKRPIEYFLDQVVGLQNGETLTSYSTIIDNDSSKHCEKENYKGALAIHMVNVTAPILSPLVWRQAPRRQCCEVINGVGSELHIRIRSCNQWESVTAPFDDKYGDFAYFQRLI</sequence>
<feature type="transmembrane region" description="Helical" evidence="1">
    <location>
        <begin position="20"/>
        <end position="42"/>
    </location>
</feature>
<dbReference type="AlphaFoldDB" id="A0AAE1RAC0"/>
<keyword evidence="1" id="KW-0472">Membrane</keyword>
<name>A0AAE1RAC0_9SOLA</name>
<keyword evidence="1" id="KW-1133">Transmembrane helix</keyword>
<evidence type="ECO:0000256" key="1">
    <source>
        <dbReference type="SAM" id="Phobius"/>
    </source>
</evidence>
<dbReference type="PANTHER" id="PTHR10811">
    <property type="entry name" value="FRINGE-RELATED"/>
    <property type="match status" value="1"/>
</dbReference>
<accession>A0AAE1RAC0</accession>
<dbReference type="InterPro" id="IPR006740">
    <property type="entry name" value="DUF604"/>
</dbReference>
<evidence type="ECO:0000313" key="2">
    <source>
        <dbReference type="EMBL" id="KAK4348455.1"/>
    </source>
</evidence>
<dbReference type="Gene3D" id="3.90.550.50">
    <property type="match status" value="1"/>
</dbReference>
<dbReference type="FunFam" id="3.90.550.50:FF:000006">
    <property type="entry name" value="Fringe-related protein-like"/>
    <property type="match status" value="1"/>
</dbReference>
<organism evidence="2 3">
    <name type="scientific">Anisodus tanguticus</name>
    <dbReference type="NCBI Taxonomy" id="243964"/>
    <lineage>
        <taxon>Eukaryota</taxon>
        <taxon>Viridiplantae</taxon>
        <taxon>Streptophyta</taxon>
        <taxon>Embryophyta</taxon>
        <taxon>Tracheophyta</taxon>
        <taxon>Spermatophyta</taxon>
        <taxon>Magnoliopsida</taxon>
        <taxon>eudicotyledons</taxon>
        <taxon>Gunneridae</taxon>
        <taxon>Pentapetalae</taxon>
        <taxon>asterids</taxon>
        <taxon>lamiids</taxon>
        <taxon>Solanales</taxon>
        <taxon>Solanaceae</taxon>
        <taxon>Solanoideae</taxon>
        <taxon>Hyoscyameae</taxon>
        <taxon>Anisodus</taxon>
    </lineage>
</organism>
<evidence type="ECO:0000313" key="3">
    <source>
        <dbReference type="Proteomes" id="UP001291623"/>
    </source>
</evidence>
<dbReference type="EMBL" id="JAVYJV010000017">
    <property type="protein sequence ID" value="KAK4348455.1"/>
    <property type="molecule type" value="Genomic_DNA"/>
</dbReference>
<keyword evidence="3" id="KW-1185">Reference proteome</keyword>
<dbReference type="Pfam" id="PF04646">
    <property type="entry name" value="DUF604"/>
    <property type="match status" value="1"/>
</dbReference>
<reference evidence="2" key="1">
    <citation type="submission" date="2023-12" db="EMBL/GenBank/DDBJ databases">
        <title>Genome assembly of Anisodus tanguticus.</title>
        <authorList>
            <person name="Wang Y.-J."/>
        </authorList>
    </citation>
    <scope>NUCLEOTIDE SEQUENCE</scope>
    <source>
        <strain evidence="2">KB-2021</strain>
        <tissue evidence="2">Leaf</tissue>
    </source>
</reference>